<evidence type="ECO:0000313" key="1">
    <source>
        <dbReference type="EMBL" id="ACR69950.1"/>
    </source>
</evidence>
<protein>
    <submittedName>
        <fullName evidence="1">Uncharacterized protein</fullName>
    </submittedName>
</protein>
<proteinExistence type="predicted"/>
<reference evidence="1 2" key="2">
    <citation type="journal article" date="2012" name="J. Bacteriol.">
        <title>Genome Sequence of Edwardsiella ictaluri 93-146, a Strain Associated with a Natural Channel Catfish Outbreak of Enteric Septicemia of Catfish.</title>
        <authorList>
            <person name="Williams M.L."/>
            <person name="Gillaspy A.F."/>
            <person name="Dyer D.W."/>
            <person name="Thune R.L."/>
            <person name="Waldbieser G.C."/>
            <person name="Schuster S.C."/>
            <person name="Gipson J."/>
            <person name="Zaitshik J."/>
            <person name="Landry C."/>
            <person name="Banes M.M."/>
            <person name="Lawrence M.L."/>
        </authorList>
    </citation>
    <scope>NUCLEOTIDE SEQUENCE [LARGE SCALE GENOMIC DNA]</scope>
    <source>
        <strain evidence="1 2">93-146</strain>
    </source>
</reference>
<dbReference type="KEGG" id="eic:NT01EI_2783"/>
<sequence length="88" mass="9987">MPEEEKYGNYFIPDENITRKMTALGQPMLYWWAPGMDMKQFSSLILCVAPEDNGEEHQRGKAMTVSATPRLVSKKPDRRPCQVLSPSG</sequence>
<organism evidence="1 2">
    <name type="scientific">Edwardsiella ictaluri (strain 93-146)</name>
    <dbReference type="NCBI Taxonomy" id="634503"/>
    <lineage>
        <taxon>Bacteria</taxon>
        <taxon>Pseudomonadati</taxon>
        <taxon>Pseudomonadota</taxon>
        <taxon>Gammaproteobacteria</taxon>
        <taxon>Enterobacterales</taxon>
        <taxon>Hafniaceae</taxon>
        <taxon>Edwardsiella</taxon>
    </lineage>
</organism>
<gene>
    <name evidence="1" type="ordered locus">NT01EI_2783</name>
</gene>
<name>C5BEF0_EDWI9</name>
<accession>C5BEF0</accession>
<evidence type="ECO:0000313" key="2">
    <source>
        <dbReference type="Proteomes" id="UP000001485"/>
    </source>
</evidence>
<dbReference type="AlphaFoldDB" id="C5BEF0"/>
<dbReference type="EMBL" id="CP001600">
    <property type="protein sequence ID" value="ACR69950.1"/>
    <property type="molecule type" value="Genomic_DNA"/>
</dbReference>
<dbReference type="HOGENOM" id="CLU_2464170_0_0_6"/>
<dbReference type="Proteomes" id="UP000001485">
    <property type="component" value="Chromosome"/>
</dbReference>
<reference evidence="2" key="1">
    <citation type="submission" date="2009-03" db="EMBL/GenBank/DDBJ databases">
        <title>Complete genome sequence of Edwardsiella ictaluri 93-146.</title>
        <authorList>
            <person name="Williams M.L."/>
            <person name="Gillaspy A.F."/>
            <person name="Dyer D.W."/>
            <person name="Thune R.L."/>
            <person name="Waldbieser G.C."/>
            <person name="Schuster S.C."/>
            <person name="Gipson J."/>
            <person name="Zaitshik J."/>
            <person name="Landry C."/>
            <person name="Lawrence M.L."/>
        </authorList>
    </citation>
    <scope>NUCLEOTIDE SEQUENCE [LARGE SCALE GENOMIC DNA]</scope>
    <source>
        <strain evidence="2">93-146</strain>
    </source>
</reference>